<dbReference type="SUPFAM" id="SSF52540">
    <property type="entry name" value="P-loop containing nucleoside triphosphate hydrolases"/>
    <property type="match status" value="1"/>
</dbReference>
<protein>
    <recommendedName>
        <fullName evidence="3">Sulfotransferase</fullName>
        <ecNumber evidence="3">2.8.2.-</ecNumber>
    </recommendedName>
</protein>
<evidence type="ECO:0000259" key="4">
    <source>
        <dbReference type="Pfam" id="PF00685"/>
    </source>
</evidence>
<dbReference type="PANTHER" id="PTHR11783">
    <property type="entry name" value="SULFOTRANSFERASE SULT"/>
    <property type="match status" value="1"/>
</dbReference>
<feature type="domain" description="Sulfotransferase" evidence="4">
    <location>
        <begin position="90"/>
        <end position="129"/>
    </location>
</feature>
<sequence length="268" mass="30348">MEDTQMITENNNLAETDEIADLLSSLPKEKSWRSGYVYRYQGFWCPEKQIPAVIAFQKHFLAQKTDTILVTMPKSGTTWLKALFGVYANNQLPDLSTFPSPRMFATHVPYPSLPDSIKNSGCRIVCLSRPERLGPLLLEEAFDSFCNGLGGFGPFFDHVLGYWRESLERPEEVLFLTLAEFLGCPFSLEEEADGVVEGITKLCGFSNLKDKEINKTGRSLLYFENKTLFRRGEVGDWVNYLSPEMVDRLNKLMEQKLAGSGLKFKTGL</sequence>
<name>A0AAD6R9Q4_9ROSI</name>
<dbReference type="Pfam" id="PF00685">
    <property type="entry name" value="Sulfotransfer_1"/>
    <property type="match status" value="4"/>
</dbReference>
<dbReference type="GO" id="GO:0008146">
    <property type="term" value="F:sulfotransferase activity"/>
    <property type="evidence" value="ECO:0007669"/>
    <property type="project" value="InterPro"/>
</dbReference>
<feature type="domain" description="Sulfotransferase" evidence="4">
    <location>
        <begin position="65"/>
        <end position="89"/>
    </location>
</feature>
<feature type="domain" description="Sulfotransferase" evidence="4">
    <location>
        <begin position="178"/>
        <end position="261"/>
    </location>
</feature>
<feature type="domain" description="Sulfotransferase" evidence="4">
    <location>
        <begin position="138"/>
        <end position="176"/>
    </location>
</feature>
<accession>A0AAD6R9Q4</accession>
<proteinExistence type="inferred from homology"/>
<dbReference type="InterPro" id="IPR027417">
    <property type="entry name" value="P-loop_NTPase"/>
</dbReference>
<keyword evidence="2 3" id="KW-0808">Transferase</keyword>
<comment type="caution">
    <text evidence="5">The sequence shown here is derived from an EMBL/GenBank/DDBJ whole genome shotgun (WGS) entry which is preliminary data.</text>
</comment>
<organism evidence="5 6">
    <name type="scientific">Populus alba x Populus x berolinensis</name>
    <dbReference type="NCBI Taxonomy" id="444605"/>
    <lineage>
        <taxon>Eukaryota</taxon>
        <taxon>Viridiplantae</taxon>
        <taxon>Streptophyta</taxon>
        <taxon>Embryophyta</taxon>
        <taxon>Tracheophyta</taxon>
        <taxon>Spermatophyta</taxon>
        <taxon>Magnoliopsida</taxon>
        <taxon>eudicotyledons</taxon>
        <taxon>Gunneridae</taxon>
        <taxon>Pentapetalae</taxon>
        <taxon>rosids</taxon>
        <taxon>fabids</taxon>
        <taxon>Malpighiales</taxon>
        <taxon>Salicaceae</taxon>
        <taxon>Saliceae</taxon>
        <taxon>Populus</taxon>
    </lineage>
</organism>
<evidence type="ECO:0000256" key="1">
    <source>
        <dbReference type="ARBA" id="ARBA00005771"/>
    </source>
</evidence>
<dbReference type="Gene3D" id="3.40.50.300">
    <property type="entry name" value="P-loop containing nucleotide triphosphate hydrolases"/>
    <property type="match status" value="2"/>
</dbReference>
<dbReference type="Proteomes" id="UP001164929">
    <property type="component" value="Chromosome 3"/>
</dbReference>
<gene>
    <name evidence="5" type="ORF">NC653_009716</name>
</gene>
<evidence type="ECO:0000313" key="6">
    <source>
        <dbReference type="Proteomes" id="UP001164929"/>
    </source>
</evidence>
<reference evidence="5" key="1">
    <citation type="journal article" date="2023" name="Mol. Ecol. Resour.">
        <title>Chromosome-level genome assembly of a triploid poplar Populus alba 'Berolinensis'.</title>
        <authorList>
            <person name="Chen S."/>
            <person name="Yu Y."/>
            <person name="Wang X."/>
            <person name="Wang S."/>
            <person name="Zhang T."/>
            <person name="Zhou Y."/>
            <person name="He R."/>
            <person name="Meng N."/>
            <person name="Wang Y."/>
            <person name="Liu W."/>
            <person name="Liu Z."/>
            <person name="Liu J."/>
            <person name="Guo Q."/>
            <person name="Huang H."/>
            <person name="Sederoff R.R."/>
            <person name="Wang G."/>
            <person name="Qu G."/>
            <person name="Chen S."/>
        </authorList>
    </citation>
    <scope>NUCLEOTIDE SEQUENCE</scope>
    <source>
        <strain evidence="5">SC-2020</strain>
    </source>
</reference>
<evidence type="ECO:0000256" key="3">
    <source>
        <dbReference type="RuleBase" id="RU361155"/>
    </source>
</evidence>
<keyword evidence="6" id="KW-1185">Reference proteome</keyword>
<dbReference type="InterPro" id="IPR000863">
    <property type="entry name" value="Sulfotransferase_dom"/>
</dbReference>
<dbReference type="EC" id="2.8.2.-" evidence="3"/>
<dbReference type="AlphaFoldDB" id="A0AAD6R9Q4"/>
<dbReference type="EMBL" id="JAQIZT010000003">
    <property type="protein sequence ID" value="KAJ7004978.1"/>
    <property type="molecule type" value="Genomic_DNA"/>
</dbReference>
<comment type="similarity">
    <text evidence="1 3">Belongs to the sulfotransferase 1 family.</text>
</comment>
<evidence type="ECO:0000256" key="2">
    <source>
        <dbReference type="ARBA" id="ARBA00022679"/>
    </source>
</evidence>
<evidence type="ECO:0000313" key="5">
    <source>
        <dbReference type="EMBL" id="KAJ7004978.1"/>
    </source>
</evidence>